<dbReference type="InterPro" id="IPR002156">
    <property type="entry name" value="RNaseH_domain"/>
</dbReference>
<comment type="function">
    <text evidence="10">Endonuclease that specifically degrades the RNA of RNA-DNA hybrids.</text>
</comment>
<comment type="similarity">
    <text evidence="2 10">Belongs to the RNase H family.</text>
</comment>
<evidence type="ECO:0000256" key="10">
    <source>
        <dbReference type="HAMAP-Rule" id="MF_00042"/>
    </source>
</evidence>
<comment type="cofactor">
    <cofactor evidence="10">
        <name>Mg(2+)</name>
        <dbReference type="ChEBI" id="CHEBI:18420"/>
    </cofactor>
    <text evidence="10">Binds 1 Mg(2+) ion per subunit. May bind a second metal ion at a regulatory site, or after substrate binding.</text>
</comment>
<evidence type="ECO:0000256" key="5">
    <source>
        <dbReference type="ARBA" id="ARBA00022722"/>
    </source>
</evidence>
<comment type="subcellular location">
    <subcellularLocation>
        <location evidence="10">Cytoplasm</location>
    </subcellularLocation>
</comment>
<proteinExistence type="inferred from homology"/>
<sequence length="359" mass="39924">MAIVAAADGSSLGNPGPTGWAWYVDENTWQAGGSKHGTNNIGELTAVLELFRATKHVADEPLEILCDSQYVINCVTKWMPGWKKRGWVKADKKPVMNSDLLKQIDAELVGRNYRFEWVRGHAGHGLNEAADDRARAAATAYQRGETPDEGPGFPYDDAASPQDSTGKNTGVNIQDEPLDRQSNERLEIRPDEKLGEQYGERRNEKVSAQQSEGLDERLDGQLDLLSLLSEDDPEETAAATSGSDDVEAVWKLEAELLKAYAEAAERHEDPDIVHLLDEMFTGVRADGYLVEENSVPMTHVHGTTMERLGATELTPDLIRLTYVLDARRDSNYSELVLGSVWLRRGKSWKLSFRQETGRN</sequence>
<evidence type="ECO:0000256" key="9">
    <source>
        <dbReference type="ARBA" id="ARBA00022842"/>
    </source>
</evidence>
<dbReference type="GO" id="GO:0004523">
    <property type="term" value="F:RNA-DNA hybrid ribonuclease activity"/>
    <property type="evidence" value="ECO:0007669"/>
    <property type="project" value="UniProtKB-UniRule"/>
</dbReference>
<accession>A0A7W8TUP3</accession>
<dbReference type="CDD" id="cd09278">
    <property type="entry name" value="RNase_HI_prokaryote_like"/>
    <property type="match status" value="1"/>
</dbReference>
<keyword evidence="5 10" id="KW-0540">Nuclease</keyword>
<evidence type="ECO:0000313" key="13">
    <source>
        <dbReference type="EMBL" id="MBB5513221.1"/>
    </source>
</evidence>
<evidence type="ECO:0000256" key="1">
    <source>
        <dbReference type="ARBA" id="ARBA00000077"/>
    </source>
</evidence>
<evidence type="ECO:0000256" key="7">
    <source>
        <dbReference type="ARBA" id="ARBA00022759"/>
    </source>
</evidence>
<dbReference type="Gene3D" id="3.30.420.10">
    <property type="entry name" value="Ribonuclease H-like superfamily/Ribonuclease H"/>
    <property type="match status" value="1"/>
</dbReference>
<dbReference type="SUPFAM" id="SSF53098">
    <property type="entry name" value="Ribonuclease H-like"/>
    <property type="match status" value="1"/>
</dbReference>
<comment type="catalytic activity">
    <reaction evidence="1 10">
        <text>Endonucleolytic cleavage to 5'-phosphomonoester.</text>
        <dbReference type="EC" id="3.1.26.4"/>
    </reaction>
</comment>
<dbReference type="HAMAP" id="MF_00042">
    <property type="entry name" value="RNase_H"/>
    <property type="match status" value="1"/>
</dbReference>
<keyword evidence="6 10" id="KW-0479">Metal-binding</keyword>
<evidence type="ECO:0000259" key="12">
    <source>
        <dbReference type="PROSITE" id="PS50879"/>
    </source>
</evidence>
<feature type="binding site" evidence="10">
    <location>
        <position position="8"/>
    </location>
    <ligand>
        <name>Mg(2+)</name>
        <dbReference type="ChEBI" id="CHEBI:18420"/>
        <label>1</label>
    </ligand>
</feature>
<evidence type="ECO:0000256" key="3">
    <source>
        <dbReference type="ARBA" id="ARBA00011245"/>
    </source>
</evidence>
<evidence type="ECO:0000256" key="4">
    <source>
        <dbReference type="ARBA" id="ARBA00012180"/>
    </source>
</evidence>
<feature type="binding site" evidence="10">
    <location>
        <position position="8"/>
    </location>
    <ligand>
        <name>Mg(2+)</name>
        <dbReference type="ChEBI" id="CHEBI:18420"/>
        <label>2</label>
    </ligand>
</feature>
<feature type="binding site" evidence="10">
    <location>
        <position position="131"/>
    </location>
    <ligand>
        <name>Mg(2+)</name>
        <dbReference type="ChEBI" id="CHEBI:18420"/>
        <label>2</label>
    </ligand>
</feature>
<protein>
    <recommendedName>
        <fullName evidence="4 10">Ribonuclease H</fullName>
        <shortName evidence="10">RNase H</shortName>
        <ecNumber evidence="4 10">3.1.26.4</ecNumber>
    </recommendedName>
</protein>
<dbReference type="InterPro" id="IPR036397">
    <property type="entry name" value="RNaseH_sf"/>
</dbReference>
<dbReference type="Pfam" id="PF00075">
    <property type="entry name" value="RNase_H"/>
    <property type="match status" value="1"/>
</dbReference>
<evidence type="ECO:0000256" key="2">
    <source>
        <dbReference type="ARBA" id="ARBA00005300"/>
    </source>
</evidence>
<dbReference type="EC" id="3.1.26.4" evidence="4 10"/>
<dbReference type="OrthoDB" id="7845843at2"/>
<keyword evidence="7 10" id="KW-0255">Endonuclease</keyword>
<keyword evidence="8 10" id="KW-0378">Hydrolase</keyword>
<dbReference type="EMBL" id="JACHDR010000001">
    <property type="protein sequence ID" value="MBB5513221.1"/>
    <property type="molecule type" value="Genomic_DNA"/>
</dbReference>
<evidence type="ECO:0000256" key="8">
    <source>
        <dbReference type="ARBA" id="ARBA00022801"/>
    </source>
</evidence>
<feature type="binding site" evidence="10">
    <location>
        <position position="43"/>
    </location>
    <ligand>
        <name>Mg(2+)</name>
        <dbReference type="ChEBI" id="CHEBI:18420"/>
        <label>1</label>
    </ligand>
</feature>
<dbReference type="InterPro" id="IPR022892">
    <property type="entry name" value="RNaseHI"/>
</dbReference>
<feature type="compositionally biased region" description="Polar residues" evidence="11">
    <location>
        <begin position="161"/>
        <end position="172"/>
    </location>
</feature>
<dbReference type="InterPro" id="IPR050092">
    <property type="entry name" value="RNase_H"/>
</dbReference>
<dbReference type="PANTHER" id="PTHR10642:SF26">
    <property type="entry name" value="RIBONUCLEASE H1"/>
    <property type="match status" value="1"/>
</dbReference>
<name>A0A7W8TUP3_9MICC</name>
<feature type="domain" description="RNase H type-1" evidence="12">
    <location>
        <begin position="1"/>
        <end position="139"/>
    </location>
</feature>
<keyword evidence="10" id="KW-0963">Cytoplasm</keyword>
<feature type="compositionally biased region" description="Basic and acidic residues" evidence="11">
    <location>
        <begin position="177"/>
        <end position="205"/>
    </location>
</feature>
<gene>
    <name evidence="10" type="primary">rnhA</name>
    <name evidence="13" type="ORF">HD598_001908</name>
</gene>
<dbReference type="RefSeq" id="WP_071895363.1">
    <property type="nucleotide sequence ID" value="NZ_BAAARH010000002.1"/>
</dbReference>
<dbReference type="PANTHER" id="PTHR10642">
    <property type="entry name" value="RIBONUCLEASE H1"/>
    <property type="match status" value="1"/>
</dbReference>
<dbReference type="AlphaFoldDB" id="A0A7W8TUP3"/>
<dbReference type="GO" id="GO:0043137">
    <property type="term" value="P:DNA replication, removal of RNA primer"/>
    <property type="evidence" value="ECO:0007669"/>
    <property type="project" value="TreeGrafter"/>
</dbReference>
<dbReference type="Proteomes" id="UP000580797">
    <property type="component" value="Unassembled WGS sequence"/>
</dbReference>
<comment type="caution">
    <text evidence="13">The sequence shown here is derived from an EMBL/GenBank/DDBJ whole genome shotgun (WGS) entry which is preliminary data.</text>
</comment>
<dbReference type="GO" id="GO:0000287">
    <property type="term" value="F:magnesium ion binding"/>
    <property type="evidence" value="ECO:0007669"/>
    <property type="project" value="UniProtKB-UniRule"/>
</dbReference>
<keyword evidence="9 10" id="KW-0460">Magnesium</keyword>
<dbReference type="GO" id="GO:0005737">
    <property type="term" value="C:cytoplasm"/>
    <property type="evidence" value="ECO:0007669"/>
    <property type="project" value="UniProtKB-SubCell"/>
</dbReference>
<evidence type="ECO:0000256" key="11">
    <source>
        <dbReference type="SAM" id="MobiDB-lite"/>
    </source>
</evidence>
<feature type="binding site" evidence="10">
    <location>
        <position position="67"/>
    </location>
    <ligand>
        <name>Mg(2+)</name>
        <dbReference type="ChEBI" id="CHEBI:18420"/>
        <label>1</label>
    </ligand>
</feature>
<evidence type="ECO:0000313" key="14">
    <source>
        <dbReference type="Proteomes" id="UP000580797"/>
    </source>
</evidence>
<dbReference type="InterPro" id="IPR012337">
    <property type="entry name" value="RNaseH-like_sf"/>
</dbReference>
<comment type="subunit">
    <text evidence="3 10">Monomer.</text>
</comment>
<organism evidence="13 14">
    <name type="scientific">Neomicrococcus aestuarii</name>
    <dbReference type="NCBI Taxonomy" id="556325"/>
    <lineage>
        <taxon>Bacteria</taxon>
        <taxon>Bacillati</taxon>
        <taxon>Actinomycetota</taxon>
        <taxon>Actinomycetes</taxon>
        <taxon>Micrococcales</taxon>
        <taxon>Micrococcaceae</taxon>
        <taxon>Neomicrococcus</taxon>
    </lineage>
</organism>
<feature type="region of interest" description="Disordered" evidence="11">
    <location>
        <begin position="133"/>
        <end position="217"/>
    </location>
</feature>
<reference evidence="13 14" key="1">
    <citation type="submission" date="2020-08" db="EMBL/GenBank/DDBJ databases">
        <title>Sequencing the genomes of 1000 actinobacteria strains.</title>
        <authorList>
            <person name="Klenk H.-P."/>
        </authorList>
    </citation>
    <scope>NUCLEOTIDE SEQUENCE [LARGE SCALE GENOMIC DNA]</scope>
    <source>
        <strain evidence="13 14">DSM 105783</strain>
    </source>
</reference>
<dbReference type="GO" id="GO:0003676">
    <property type="term" value="F:nucleic acid binding"/>
    <property type="evidence" value="ECO:0007669"/>
    <property type="project" value="InterPro"/>
</dbReference>
<dbReference type="PROSITE" id="PS50879">
    <property type="entry name" value="RNASE_H_1"/>
    <property type="match status" value="1"/>
</dbReference>
<evidence type="ECO:0000256" key="6">
    <source>
        <dbReference type="ARBA" id="ARBA00022723"/>
    </source>
</evidence>